<evidence type="ECO:0000259" key="4">
    <source>
        <dbReference type="PROSITE" id="PS51084"/>
    </source>
</evidence>
<accession>A0A177YEU6</accession>
<dbReference type="PANTHER" id="PTHR46648:SF1">
    <property type="entry name" value="ADENOSINE 5'-MONOPHOSPHORAMIDASE HNT1"/>
    <property type="match status" value="1"/>
</dbReference>
<dbReference type="GO" id="GO:0009117">
    <property type="term" value="P:nucleotide metabolic process"/>
    <property type="evidence" value="ECO:0007669"/>
    <property type="project" value="TreeGrafter"/>
</dbReference>
<evidence type="ECO:0000256" key="2">
    <source>
        <dbReference type="PIRSR" id="PIRSR601310-3"/>
    </source>
</evidence>
<dbReference type="InterPro" id="IPR019808">
    <property type="entry name" value="Histidine_triad_CS"/>
</dbReference>
<evidence type="ECO:0000313" key="6">
    <source>
        <dbReference type="Proteomes" id="UP000077519"/>
    </source>
</evidence>
<evidence type="ECO:0000256" key="1">
    <source>
        <dbReference type="PIRSR" id="PIRSR601310-1"/>
    </source>
</evidence>
<reference evidence="5 6" key="1">
    <citation type="submission" date="2016-03" db="EMBL/GenBank/DDBJ databases">
        <title>Genome sequence of Rhodococcus kyotonensis KB10.</title>
        <authorList>
            <person name="Jeong H."/>
            <person name="Hong C.E."/>
            <person name="Jo S.H."/>
            <person name="Park J.M."/>
        </authorList>
    </citation>
    <scope>NUCLEOTIDE SEQUENCE [LARGE SCALE GENOMIC DNA]</scope>
    <source>
        <strain evidence="5 6">KB10</strain>
    </source>
</reference>
<dbReference type="PROSITE" id="PS51084">
    <property type="entry name" value="HIT_2"/>
    <property type="match status" value="1"/>
</dbReference>
<dbReference type="PROSITE" id="PS00892">
    <property type="entry name" value="HIT_1"/>
    <property type="match status" value="1"/>
</dbReference>
<dbReference type="InterPro" id="IPR011146">
    <property type="entry name" value="HIT-like"/>
</dbReference>
<organism evidence="5 6">
    <name type="scientific">Rhodococcoides kyotonense</name>
    <dbReference type="NCBI Taxonomy" id="398843"/>
    <lineage>
        <taxon>Bacteria</taxon>
        <taxon>Bacillati</taxon>
        <taxon>Actinomycetota</taxon>
        <taxon>Actinomycetes</taxon>
        <taxon>Mycobacteriales</taxon>
        <taxon>Nocardiaceae</taxon>
        <taxon>Rhodococcoides</taxon>
    </lineage>
</organism>
<dbReference type="AlphaFoldDB" id="A0A177YEU6"/>
<gene>
    <name evidence="5" type="ORF">A3K89_22475</name>
</gene>
<dbReference type="InterPro" id="IPR001310">
    <property type="entry name" value="Histidine_triad_HIT"/>
</dbReference>
<feature type="short sequence motif" description="Histidine triad motif" evidence="2 3">
    <location>
        <begin position="98"/>
        <end position="102"/>
    </location>
</feature>
<dbReference type="CDD" id="cd01277">
    <property type="entry name" value="HINT_subgroup"/>
    <property type="match status" value="1"/>
</dbReference>
<dbReference type="PANTHER" id="PTHR46648">
    <property type="entry name" value="HIT FAMILY PROTEIN 1"/>
    <property type="match status" value="1"/>
</dbReference>
<feature type="active site" description="Tele-AMP-histidine intermediate" evidence="1">
    <location>
        <position position="100"/>
    </location>
</feature>
<dbReference type="PRINTS" id="PR00332">
    <property type="entry name" value="HISTRIAD"/>
</dbReference>
<feature type="domain" description="HIT" evidence="4">
    <location>
        <begin position="5"/>
        <end position="113"/>
    </location>
</feature>
<evidence type="ECO:0000313" key="5">
    <source>
        <dbReference type="EMBL" id="OAK53749.1"/>
    </source>
</evidence>
<name>A0A177YEU6_9NOCA</name>
<dbReference type="Gene3D" id="3.30.428.10">
    <property type="entry name" value="HIT-like"/>
    <property type="match status" value="1"/>
</dbReference>
<dbReference type="RefSeq" id="WP_068427084.1">
    <property type="nucleotide sequence ID" value="NZ_LVHI01000016.1"/>
</dbReference>
<dbReference type="Proteomes" id="UP000077519">
    <property type="component" value="Unassembled WGS sequence"/>
</dbReference>
<keyword evidence="5" id="KW-0378">Hydrolase</keyword>
<protein>
    <submittedName>
        <fullName evidence="5">HIT family hydrolase</fullName>
    </submittedName>
</protein>
<dbReference type="Pfam" id="PF01230">
    <property type="entry name" value="HIT"/>
    <property type="match status" value="1"/>
</dbReference>
<sequence length="146" mass="16011">MDNCVFCCIVSGDAPATRVLETDSVLAFLDIRPIARGHVLVVPKTHASDLDDLEPSLGASVFAAGQQLSRAMRRSDLRADGANLVVNDGKAAFQTVFHTHLHVVPRWTGDKLRFATGFVTRRSRRPEETADAIRTGLRRLSEENDA</sequence>
<dbReference type="InterPro" id="IPR036265">
    <property type="entry name" value="HIT-like_sf"/>
</dbReference>
<proteinExistence type="predicted"/>
<dbReference type="GO" id="GO:0016787">
    <property type="term" value="F:hydrolase activity"/>
    <property type="evidence" value="ECO:0007669"/>
    <property type="project" value="UniProtKB-KW"/>
</dbReference>
<evidence type="ECO:0000256" key="3">
    <source>
        <dbReference type="PROSITE-ProRule" id="PRU00464"/>
    </source>
</evidence>
<dbReference type="InterPro" id="IPR039384">
    <property type="entry name" value="HINT"/>
</dbReference>
<keyword evidence="6" id="KW-1185">Reference proteome</keyword>
<dbReference type="EMBL" id="LVHI01000016">
    <property type="protein sequence ID" value="OAK53749.1"/>
    <property type="molecule type" value="Genomic_DNA"/>
</dbReference>
<comment type="caution">
    <text evidence="5">The sequence shown here is derived from an EMBL/GenBank/DDBJ whole genome shotgun (WGS) entry which is preliminary data.</text>
</comment>
<dbReference type="SUPFAM" id="SSF54197">
    <property type="entry name" value="HIT-like"/>
    <property type="match status" value="1"/>
</dbReference>